<gene>
    <name evidence="2" type="ORF">CUNI_LOCUS17199</name>
</gene>
<feature type="transmembrane region" description="Helical" evidence="1">
    <location>
        <begin position="12"/>
        <end position="31"/>
    </location>
</feature>
<comment type="caution">
    <text evidence="2">The sequence shown here is derived from an EMBL/GenBank/DDBJ whole genome shotgun (WGS) entry which is preliminary data.</text>
</comment>
<keyword evidence="1" id="KW-0812">Transmembrane</keyword>
<proteinExistence type="predicted"/>
<keyword evidence="1" id="KW-1133">Transmembrane helix</keyword>
<evidence type="ECO:0000256" key="1">
    <source>
        <dbReference type="SAM" id="Phobius"/>
    </source>
</evidence>
<dbReference type="Proteomes" id="UP000678393">
    <property type="component" value="Unassembled WGS sequence"/>
</dbReference>
<dbReference type="EMBL" id="CAJHNH020004779">
    <property type="protein sequence ID" value="CAG5131641.1"/>
    <property type="molecule type" value="Genomic_DNA"/>
</dbReference>
<reference evidence="2" key="1">
    <citation type="submission" date="2021-04" db="EMBL/GenBank/DDBJ databases">
        <authorList>
            <consortium name="Molecular Ecology Group"/>
        </authorList>
    </citation>
    <scope>NUCLEOTIDE SEQUENCE</scope>
</reference>
<evidence type="ECO:0000313" key="2">
    <source>
        <dbReference type="EMBL" id="CAG5131641.1"/>
    </source>
</evidence>
<keyword evidence="1" id="KW-0472">Membrane</keyword>
<sequence>MNNYQQISPIILLKSLTVVAVVTVMWCYLVVHSSHHVPGSTAESETVKQSGMSDFAEELTGLKSATENQEDSGSKLSPKALLTLECPPHSADSVAFTSSCSVVRTPSPSLFLEYSMPECRLYQGFSPCLQATASQELGPQQISECQH</sequence>
<accession>A0A8S3ZZG5</accession>
<protein>
    <submittedName>
        <fullName evidence="2">Uncharacterized protein</fullName>
    </submittedName>
</protein>
<name>A0A8S3ZZG5_9EUPU</name>
<dbReference type="AlphaFoldDB" id="A0A8S3ZZG5"/>
<evidence type="ECO:0000313" key="3">
    <source>
        <dbReference type="Proteomes" id="UP000678393"/>
    </source>
</evidence>
<keyword evidence="3" id="KW-1185">Reference proteome</keyword>
<organism evidence="2 3">
    <name type="scientific">Candidula unifasciata</name>
    <dbReference type="NCBI Taxonomy" id="100452"/>
    <lineage>
        <taxon>Eukaryota</taxon>
        <taxon>Metazoa</taxon>
        <taxon>Spiralia</taxon>
        <taxon>Lophotrochozoa</taxon>
        <taxon>Mollusca</taxon>
        <taxon>Gastropoda</taxon>
        <taxon>Heterobranchia</taxon>
        <taxon>Euthyneura</taxon>
        <taxon>Panpulmonata</taxon>
        <taxon>Eupulmonata</taxon>
        <taxon>Stylommatophora</taxon>
        <taxon>Helicina</taxon>
        <taxon>Helicoidea</taxon>
        <taxon>Geomitridae</taxon>
        <taxon>Candidula</taxon>
    </lineage>
</organism>